<comment type="similarity">
    <text evidence="1">Belongs to the plant acyltransferase family.</text>
</comment>
<evidence type="ECO:0000313" key="6">
    <source>
        <dbReference type="Proteomes" id="UP000215914"/>
    </source>
</evidence>
<keyword evidence="3 4" id="KW-0012">Acyltransferase</keyword>
<sequence>MEIPTVNIKSKKLIKPSTPTLATLRHHKMGFKDEVVAAINIRIILFYSAMNAGPDSTINFITRLENSLAQCLSRLYPIAGRYNHQIRTIECNDQGAEFIQAHVRNNIKLQDVLDPKLNPEMLNNFLPYGVCDAGEISDALLAVQATVFECGGLALGVSISHKVADAATLCTFLNDWATLSRDETSLDSVHPMFNSADFLPAKGFMGYDPPLPRTVKHRFENNYITKRLSFSDKAISMIRAKISAGRSYSRVQVVSAMIWKTLIDVDRAKHGSPRASMLIQPVNIRGKTTPPIPIDSCGNLGGFIITGCSKAQTLMGIECLVDLLHNSIKKTVRELKNLSPESDQLQTLVFNSFVKSETCDELVSVFPLTSWCKFPFYQVDFGFGPPVWVASSAGPVSMVTLMDGPGGCGVDAYVNLVGVIWSINNYQLIK</sequence>
<dbReference type="EMBL" id="CM007890">
    <property type="protein sequence ID" value="OTG38510.1"/>
    <property type="molecule type" value="Genomic_DNA"/>
</dbReference>
<dbReference type="Gramene" id="mRNA:HanXRQr2_Chr01g0045131">
    <property type="protein sequence ID" value="CDS:HanXRQr2_Chr01g0045131.1"/>
    <property type="gene ID" value="HanXRQr2_Chr01g0045131"/>
</dbReference>
<name>A0A251VSD3_HELAN</name>
<dbReference type="PANTHER" id="PTHR31623:SF70">
    <property type="entry name" value="TRANSFERASE, CHLORAMPHENICOL ACETYLTRANSFERASE-LIKE DOMAIN PROTEIN"/>
    <property type="match status" value="1"/>
</dbReference>
<reference evidence="4 6" key="1">
    <citation type="journal article" date="2017" name="Nature">
        <title>The sunflower genome provides insights into oil metabolism, flowering and Asterid evolution.</title>
        <authorList>
            <person name="Badouin H."/>
            <person name="Gouzy J."/>
            <person name="Grassa C.J."/>
            <person name="Murat F."/>
            <person name="Staton S.E."/>
            <person name="Cottret L."/>
            <person name="Lelandais-Briere C."/>
            <person name="Owens G.L."/>
            <person name="Carrere S."/>
            <person name="Mayjonade B."/>
            <person name="Legrand L."/>
            <person name="Gill N."/>
            <person name="Kane N.C."/>
            <person name="Bowers J.E."/>
            <person name="Hubner S."/>
            <person name="Bellec A."/>
            <person name="Berard A."/>
            <person name="Berges H."/>
            <person name="Blanchet N."/>
            <person name="Boniface M.C."/>
            <person name="Brunel D."/>
            <person name="Catrice O."/>
            <person name="Chaidir N."/>
            <person name="Claudel C."/>
            <person name="Donnadieu C."/>
            <person name="Faraut T."/>
            <person name="Fievet G."/>
            <person name="Helmstetter N."/>
            <person name="King M."/>
            <person name="Knapp S.J."/>
            <person name="Lai Z."/>
            <person name="Le Paslier M.C."/>
            <person name="Lippi Y."/>
            <person name="Lorenzon L."/>
            <person name="Mandel J.R."/>
            <person name="Marage G."/>
            <person name="Marchand G."/>
            <person name="Marquand E."/>
            <person name="Bret-Mestries E."/>
            <person name="Morien E."/>
            <person name="Nambeesan S."/>
            <person name="Nguyen T."/>
            <person name="Pegot-Espagnet P."/>
            <person name="Pouilly N."/>
            <person name="Raftis F."/>
            <person name="Sallet E."/>
            <person name="Schiex T."/>
            <person name="Thomas J."/>
            <person name="Vandecasteele C."/>
            <person name="Vares D."/>
            <person name="Vear F."/>
            <person name="Vautrin S."/>
            <person name="Crespi M."/>
            <person name="Mangin B."/>
            <person name="Burke J.M."/>
            <person name="Salse J."/>
            <person name="Munos S."/>
            <person name="Vincourt P."/>
            <person name="Rieseberg L.H."/>
            <person name="Langlade N.B."/>
        </authorList>
    </citation>
    <scope>NUCLEOTIDE SEQUENCE [LARGE SCALE GENOMIC DNA]</scope>
    <source>
        <strain evidence="6">cv. SF193</strain>
        <tissue evidence="4">Leaves</tissue>
    </source>
</reference>
<protein>
    <submittedName>
        <fullName evidence="5">Putative pelargonidin protein</fullName>
    </submittedName>
    <submittedName>
        <fullName evidence="4">Transferase</fullName>
        <ecNumber evidence="4">2.3.1.-</ecNumber>
    </submittedName>
</protein>
<dbReference type="PANTHER" id="PTHR31623">
    <property type="entry name" value="F21J9.9"/>
    <property type="match status" value="1"/>
</dbReference>
<reference evidence="4" key="3">
    <citation type="submission" date="2020-06" db="EMBL/GenBank/DDBJ databases">
        <title>Helianthus annuus Genome sequencing and assembly Release 2.</title>
        <authorList>
            <person name="Gouzy J."/>
            <person name="Langlade N."/>
            <person name="Munos S."/>
        </authorList>
    </citation>
    <scope>NUCLEOTIDE SEQUENCE</scope>
    <source>
        <tissue evidence="4">Leaves</tissue>
    </source>
</reference>
<evidence type="ECO:0000256" key="2">
    <source>
        <dbReference type="ARBA" id="ARBA00022679"/>
    </source>
</evidence>
<evidence type="ECO:0000313" key="4">
    <source>
        <dbReference type="EMBL" id="KAF5824074.1"/>
    </source>
</evidence>
<dbReference type="Pfam" id="PF02458">
    <property type="entry name" value="Transferase"/>
    <property type="match status" value="1"/>
</dbReference>
<dbReference type="GO" id="GO:0016746">
    <property type="term" value="F:acyltransferase activity"/>
    <property type="evidence" value="ECO:0007669"/>
    <property type="project" value="UniProtKB-KW"/>
</dbReference>
<keyword evidence="2 4" id="KW-0808">Transferase</keyword>
<organism evidence="5 6">
    <name type="scientific">Helianthus annuus</name>
    <name type="common">Common sunflower</name>
    <dbReference type="NCBI Taxonomy" id="4232"/>
    <lineage>
        <taxon>Eukaryota</taxon>
        <taxon>Viridiplantae</taxon>
        <taxon>Streptophyta</taxon>
        <taxon>Embryophyta</taxon>
        <taxon>Tracheophyta</taxon>
        <taxon>Spermatophyta</taxon>
        <taxon>Magnoliopsida</taxon>
        <taxon>eudicotyledons</taxon>
        <taxon>Gunneridae</taxon>
        <taxon>Pentapetalae</taxon>
        <taxon>asterids</taxon>
        <taxon>campanulids</taxon>
        <taxon>Asterales</taxon>
        <taxon>Asteraceae</taxon>
        <taxon>Asteroideae</taxon>
        <taxon>Heliantheae alliance</taxon>
        <taxon>Heliantheae</taxon>
        <taxon>Helianthus</taxon>
    </lineage>
</organism>
<evidence type="ECO:0000313" key="5">
    <source>
        <dbReference type="EMBL" id="OTG38510.1"/>
    </source>
</evidence>
<dbReference type="EMBL" id="MNCJ02000316">
    <property type="protein sequence ID" value="KAF5824074.1"/>
    <property type="molecule type" value="Genomic_DNA"/>
</dbReference>
<reference evidence="5" key="2">
    <citation type="submission" date="2017-02" db="EMBL/GenBank/DDBJ databases">
        <title>Sunflower complete genome.</title>
        <authorList>
            <person name="Langlade N."/>
            <person name="Munos S."/>
        </authorList>
    </citation>
    <scope>NUCLEOTIDE SEQUENCE [LARGE SCALE GENOMIC DNA]</scope>
    <source>
        <tissue evidence="5">Leaves</tissue>
    </source>
</reference>
<evidence type="ECO:0000256" key="3">
    <source>
        <dbReference type="ARBA" id="ARBA00023315"/>
    </source>
</evidence>
<gene>
    <name evidence="5" type="primary">5MAT2</name>
    <name evidence="5" type="ORF">HannXRQ_Chr01g0030481</name>
    <name evidence="4" type="ORF">HanXRQr2_Chr01g0045131</name>
</gene>
<dbReference type="Proteomes" id="UP000215914">
    <property type="component" value="Chromosome 1"/>
</dbReference>
<proteinExistence type="inferred from homology"/>
<dbReference type="InterPro" id="IPR023213">
    <property type="entry name" value="CAT-like_dom_sf"/>
</dbReference>
<accession>A0A251VSD3</accession>
<dbReference type="Gene3D" id="3.30.559.10">
    <property type="entry name" value="Chloramphenicol acetyltransferase-like domain"/>
    <property type="match status" value="2"/>
</dbReference>
<dbReference type="OMA" id="PRASMLI"/>
<dbReference type="AlphaFoldDB" id="A0A251VSD3"/>
<keyword evidence="6" id="KW-1185">Reference proteome</keyword>
<dbReference type="InParanoid" id="A0A251VSD3"/>
<evidence type="ECO:0000256" key="1">
    <source>
        <dbReference type="ARBA" id="ARBA00009861"/>
    </source>
</evidence>
<dbReference type="EC" id="2.3.1.-" evidence="4"/>